<feature type="region of interest" description="Disordered" evidence="3">
    <location>
        <begin position="19"/>
        <end position="39"/>
    </location>
</feature>
<evidence type="ECO:0000256" key="3">
    <source>
        <dbReference type="SAM" id="MobiDB-lite"/>
    </source>
</evidence>
<dbReference type="EMBL" id="CAJNNV010029697">
    <property type="protein sequence ID" value="CAE8629741.1"/>
    <property type="molecule type" value="Genomic_DNA"/>
</dbReference>
<dbReference type="GO" id="GO:0009536">
    <property type="term" value="C:plastid"/>
    <property type="evidence" value="ECO:0007669"/>
    <property type="project" value="UniProtKB-SubCell"/>
</dbReference>
<keyword evidence="6" id="KW-1185">Reference proteome</keyword>
<evidence type="ECO:0000313" key="5">
    <source>
        <dbReference type="EMBL" id="CAE8629741.1"/>
    </source>
</evidence>
<accession>A0A813GUW3</accession>
<dbReference type="PANTHER" id="PTHR31906">
    <property type="entry name" value="PLASTID-LIPID-ASSOCIATED PROTEIN 4, CHLOROPLASTIC-RELATED"/>
    <property type="match status" value="1"/>
</dbReference>
<dbReference type="Pfam" id="PF04755">
    <property type="entry name" value="PAP_fibrillin"/>
    <property type="match status" value="1"/>
</dbReference>
<sequence length="240" mass="26246">MAVGAASGALRRRKMANNNNKALAGAGPRTHQRTTATSRAAGEAFPSPFYFVEEVERRSLKKQLLAVLADSDRGVKTTLQQRISIEKLIDKLSALNLTAVAGARLSGRWQLLWTTEKETLAITGGGILGKVTDVFQIIDARAGTLSNNIVFEDGTFAVGATFKPSDGKRVYSTFESASVRLAGFTFAVPPIGNGWFDCVYLDDDMQIVRDSRGDALILRLSSARQQQQQKQQQQQQRQLV</sequence>
<dbReference type="Proteomes" id="UP000654075">
    <property type="component" value="Unassembled WGS sequence"/>
</dbReference>
<protein>
    <recommendedName>
        <fullName evidence="4">Plastid lipid-associated protein/fibrillin conserved domain-containing protein</fullName>
    </recommendedName>
</protein>
<keyword evidence="2" id="KW-0934">Plastid</keyword>
<evidence type="ECO:0000256" key="1">
    <source>
        <dbReference type="ARBA" id="ARBA00004474"/>
    </source>
</evidence>
<comment type="subcellular location">
    <subcellularLocation>
        <location evidence="1">Plastid</location>
    </subcellularLocation>
</comment>
<organism evidence="5 6">
    <name type="scientific">Polarella glacialis</name>
    <name type="common">Dinoflagellate</name>
    <dbReference type="NCBI Taxonomy" id="89957"/>
    <lineage>
        <taxon>Eukaryota</taxon>
        <taxon>Sar</taxon>
        <taxon>Alveolata</taxon>
        <taxon>Dinophyceae</taxon>
        <taxon>Suessiales</taxon>
        <taxon>Suessiaceae</taxon>
        <taxon>Polarella</taxon>
    </lineage>
</organism>
<reference evidence="5" key="1">
    <citation type="submission" date="2021-02" db="EMBL/GenBank/DDBJ databases">
        <authorList>
            <person name="Dougan E. K."/>
            <person name="Rhodes N."/>
            <person name="Thang M."/>
            <person name="Chan C."/>
        </authorList>
    </citation>
    <scope>NUCLEOTIDE SEQUENCE</scope>
</reference>
<dbReference type="InterPro" id="IPR006843">
    <property type="entry name" value="PAP/fibrillin_dom"/>
</dbReference>
<comment type="caution">
    <text evidence="5">The sequence shown here is derived from an EMBL/GenBank/DDBJ whole genome shotgun (WGS) entry which is preliminary data.</text>
</comment>
<dbReference type="InterPro" id="IPR039633">
    <property type="entry name" value="PAP"/>
</dbReference>
<evidence type="ECO:0000256" key="2">
    <source>
        <dbReference type="ARBA" id="ARBA00022640"/>
    </source>
</evidence>
<feature type="domain" description="Plastid lipid-associated protein/fibrillin conserved" evidence="4">
    <location>
        <begin position="59"/>
        <end position="218"/>
    </location>
</feature>
<proteinExistence type="predicted"/>
<dbReference type="AlphaFoldDB" id="A0A813GUW3"/>
<dbReference type="OMA" id="GWFESLY"/>
<name>A0A813GUW3_POLGL</name>
<dbReference type="OrthoDB" id="423069at2759"/>
<gene>
    <name evidence="5" type="ORF">PGLA1383_LOCUS46166</name>
</gene>
<evidence type="ECO:0000259" key="4">
    <source>
        <dbReference type="Pfam" id="PF04755"/>
    </source>
</evidence>
<evidence type="ECO:0000313" key="6">
    <source>
        <dbReference type="Proteomes" id="UP000654075"/>
    </source>
</evidence>